<dbReference type="InterPro" id="IPR029058">
    <property type="entry name" value="AB_hydrolase_fold"/>
</dbReference>
<protein>
    <recommendedName>
        <fullName evidence="1">AB hydrolase-1 domain-containing protein</fullName>
    </recommendedName>
</protein>
<dbReference type="GO" id="GO:0047372">
    <property type="term" value="F:monoacylglycerol lipase activity"/>
    <property type="evidence" value="ECO:0007669"/>
    <property type="project" value="TreeGrafter"/>
</dbReference>
<dbReference type="PANTHER" id="PTHR43798">
    <property type="entry name" value="MONOACYLGLYCEROL LIPASE"/>
    <property type="match status" value="1"/>
</dbReference>
<comment type="caution">
    <text evidence="2">The sequence shown here is derived from an EMBL/GenBank/DDBJ whole genome shotgun (WGS) entry which is preliminary data.</text>
</comment>
<evidence type="ECO:0000259" key="1">
    <source>
        <dbReference type="Pfam" id="PF00561"/>
    </source>
</evidence>
<dbReference type="PRINTS" id="PR00111">
    <property type="entry name" value="ABHYDROLASE"/>
</dbReference>
<dbReference type="GO" id="GO:0046464">
    <property type="term" value="P:acylglycerol catabolic process"/>
    <property type="evidence" value="ECO:0007669"/>
    <property type="project" value="TreeGrafter"/>
</dbReference>
<dbReference type="Gene3D" id="3.40.50.1820">
    <property type="entry name" value="alpha/beta hydrolase"/>
    <property type="match status" value="1"/>
</dbReference>
<organism evidence="2 3">
    <name type="scientific">Cadophora malorum</name>
    <dbReference type="NCBI Taxonomy" id="108018"/>
    <lineage>
        <taxon>Eukaryota</taxon>
        <taxon>Fungi</taxon>
        <taxon>Dikarya</taxon>
        <taxon>Ascomycota</taxon>
        <taxon>Pezizomycotina</taxon>
        <taxon>Leotiomycetes</taxon>
        <taxon>Helotiales</taxon>
        <taxon>Ploettnerulaceae</taxon>
        <taxon>Cadophora</taxon>
    </lineage>
</organism>
<dbReference type="PRINTS" id="PR00412">
    <property type="entry name" value="EPOXHYDRLASE"/>
</dbReference>
<accession>A0A8H7TBM1</accession>
<dbReference type="OrthoDB" id="408373at2759"/>
<dbReference type="Pfam" id="PF00561">
    <property type="entry name" value="Abhydrolase_1"/>
    <property type="match status" value="1"/>
</dbReference>
<evidence type="ECO:0000313" key="3">
    <source>
        <dbReference type="Proteomes" id="UP000664132"/>
    </source>
</evidence>
<keyword evidence="3" id="KW-1185">Reference proteome</keyword>
<sequence>MSTSPEKYKQLLTSAGHTYNYYSSASPSSNTTLLFIHGFPYTSKIWRHQVSHFEKLGYSCIVPDILAHGKTSKPTNPAEYAMPVSAKSMVDILDEEGVDRAVVVGHDWGSVIASRIALIYPSRTQALVLVCVAYFKPAPFDYKVLNDITEQAFGAACFGYWDVFLNSPELLSEHTESFFEGFFAKEKTHWANNFTARGKLREWLTSDSHCEVKPEIEDVDKQDFLANDWSAVTRYYQCLDKGHNWEAEKDIPADSHTITVPTLMVAATDDGCSPLPFVQSTMDSFKDGKIVVIDGDHHIFLESQEKFNSELETFFAEKGVKSLL</sequence>
<dbReference type="InterPro" id="IPR050266">
    <property type="entry name" value="AB_hydrolase_sf"/>
</dbReference>
<dbReference type="PANTHER" id="PTHR43798:SF33">
    <property type="entry name" value="HYDROLASE, PUTATIVE (AFU_ORTHOLOGUE AFUA_2G14860)-RELATED"/>
    <property type="match status" value="1"/>
</dbReference>
<name>A0A8H7TBM1_9HELO</name>
<dbReference type="InterPro" id="IPR000073">
    <property type="entry name" value="AB_hydrolase_1"/>
</dbReference>
<dbReference type="SUPFAM" id="SSF53474">
    <property type="entry name" value="alpha/beta-Hydrolases"/>
    <property type="match status" value="1"/>
</dbReference>
<reference evidence="2" key="1">
    <citation type="submission" date="2021-02" db="EMBL/GenBank/DDBJ databases">
        <title>Genome sequence Cadophora malorum strain M34.</title>
        <authorList>
            <person name="Stefanovic E."/>
            <person name="Vu D."/>
            <person name="Scully C."/>
            <person name="Dijksterhuis J."/>
            <person name="Roader J."/>
            <person name="Houbraken J."/>
        </authorList>
    </citation>
    <scope>NUCLEOTIDE SEQUENCE</scope>
    <source>
        <strain evidence="2">M34</strain>
    </source>
</reference>
<dbReference type="EMBL" id="JAFJYH010000179">
    <property type="protein sequence ID" value="KAG4416647.1"/>
    <property type="molecule type" value="Genomic_DNA"/>
</dbReference>
<dbReference type="GO" id="GO:0016020">
    <property type="term" value="C:membrane"/>
    <property type="evidence" value="ECO:0007669"/>
    <property type="project" value="TreeGrafter"/>
</dbReference>
<feature type="domain" description="AB hydrolase-1" evidence="1">
    <location>
        <begin position="32"/>
        <end position="302"/>
    </location>
</feature>
<dbReference type="InterPro" id="IPR000639">
    <property type="entry name" value="Epox_hydrolase-like"/>
</dbReference>
<dbReference type="AlphaFoldDB" id="A0A8H7TBM1"/>
<evidence type="ECO:0000313" key="2">
    <source>
        <dbReference type="EMBL" id="KAG4416647.1"/>
    </source>
</evidence>
<dbReference type="Proteomes" id="UP000664132">
    <property type="component" value="Unassembled WGS sequence"/>
</dbReference>
<gene>
    <name evidence="2" type="ORF">IFR04_010227</name>
</gene>
<proteinExistence type="predicted"/>